<organism evidence="3 4">
    <name type="scientific">Acinetobacter boissieri</name>
    <dbReference type="NCBI Taxonomy" id="1219383"/>
    <lineage>
        <taxon>Bacteria</taxon>
        <taxon>Pseudomonadati</taxon>
        <taxon>Pseudomonadota</taxon>
        <taxon>Gammaproteobacteria</taxon>
        <taxon>Moraxellales</taxon>
        <taxon>Moraxellaceae</taxon>
        <taxon>Acinetobacter</taxon>
    </lineage>
</organism>
<dbReference type="STRING" id="1219383.SAMN05421733_10414"/>
<evidence type="ECO:0000259" key="2">
    <source>
        <dbReference type="Pfam" id="PF13449"/>
    </source>
</evidence>
<gene>
    <name evidence="3" type="ORF">SAMN05421733_10414</name>
</gene>
<feature type="domain" description="Phytase-like" evidence="2">
    <location>
        <begin position="66"/>
        <end position="384"/>
    </location>
</feature>
<evidence type="ECO:0000256" key="1">
    <source>
        <dbReference type="SAM" id="SignalP"/>
    </source>
</evidence>
<dbReference type="OrthoDB" id="384721at2"/>
<protein>
    <submittedName>
        <fullName evidence="3">Uncharacterized conserved protein</fullName>
    </submittedName>
</protein>
<dbReference type="AlphaFoldDB" id="A0A1G6H5J7"/>
<feature type="chain" id="PRO_5017349411" evidence="1">
    <location>
        <begin position="22"/>
        <end position="410"/>
    </location>
</feature>
<evidence type="ECO:0000313" key="3">
    <source>
        <dbReference type="EMBL" id="SDB89560.1"/>
    </source>
</evidence>
<dbReference type="PANTHER" id="PTHR37957:SF1">
    <property type="entry name" value="PHYTASE-LIKE DOMAIN-CONTAINING PROTEIN"/>
    <property type="match status" value="1"/>
</dbReference>
<feature type="signal peptide" evidence="1">
    <location>
        <begin position="1"/>
        <end position="21"/>
    </location>
</feature>
<dbReference type="Proteomes" id="UP000242501">
    <property type="component" value="Unassembled WGS sequence"/>
</dbReference>
<dbReference type="EMBL" id="FMYL01000004">
    <property type="protein sequence ID" value="SDB89560.1"/>
    <property type="molecule type" value="Genomic_DNA"/>
</dbReference>
<reference evidence="4" key="1">
    <citation type="submission" date="2016-09" db="EMBL/GenBank/DDBJ databases">
        <authorList>
            <person name="Varghese N."/>
            <person name="Submissions S."/>
        </authorList>
    </citation>
    <scope>NUCLEOTIDE SEQUENCE [LARGE SCALE GENOMIC DNA]</scope>
    <source>
        <strain evidence="4">ANC 4422</strain>
    </source>
</reference>
<sequence length="410" mass="45872">MNKKLALSILASILMITGCQTQPTPSTKAAKLVAFASLPAGTFTEGPSSGHKIEGKNGFSVPFKSQPIQGFSAAIKNKAGTYTVMPDNGFGTQENSSDFLLRMYTLDIDFATKKHPTQNINIIKTIQLKDPNHLIPFEIIHQNTADRLLTGADFDIESMQQLSDGSYWIGDEFGPYLLHFSADGVLLDPPVTLPNPLEPNTALRSPQNQFNRNKSQYIEPLVQKSGGFEGMALSPDQKFLYPILEKPLLNSKEKQLLIFQFDIQKKQYTPNYYYFALDAKATNIGDFQMFNDKDGLIIERDASQNDPNGYKKIIQVHFNDVKHAVTRKELVNLMAINNPNELYKTTRYAGDLGTGTQFMMPFETIEDIIIESPDTITILNDNNFPFSSGRNANTADNNEVIKIKLPQSLW</sequence>
<proteinExistence type="predicted"/>
<name>A0A1G6H5J7_9GAMM</name>
<keyword evidence="1" id="KW-0732">Signal</keyword>
<dbReference type="InterPro" id="IPR027372">
    <property type="entry name" value="Phytase-like_dom"/>
</dbReference>
<keyword evidence="4" id="KW-1185">Reference proteome</keyword>
<dbReference type="Pfam" id="PF13449">
    <property type="entry name" value="Phytase-like"/>
    <property type="match status" value="1"/>
</dbReference>
<dbReference type="RefSeq" id="WP_092747303.1">
    <property type="nucleotide sequence ID" value="NZ_FMYL01000004.1"/>
</dbReference>
<dbReference type="PANTHER" id="PTHR37957">
    <property type="entry name" value="BLR7070 PROTEIN"/>
    <property type="match status" value="1"/>
</dbReference>
<accession>A0A1G6H5J7</accession>
<dbReference type="PROSITE" id="PS51257">
    <property type="entry name" value="PROKAR_LIPOPROTEIN"/>
    <property type="match status" value="1"/>
</dbReference>
<evidence type="ECO:0000313" key="4">
    <source>
        <dbReference type="Proteomes" id="UP000242501"/>
    </source>
</evidence>